<keyword evidence="1" id="KW-0812">Transmembrane</keyword>
<keyword evidence="1" id="KW-1133">Transmembrane helix</keyword>
<evidence type="ECO:0000313" key="2">
    <source>
        <dbReference type="EMBL" id="TCO81105.1"/>
    </source>
</evidence>
<feature type="transmembrane region" description="Helical" evidence="1">
    <location>
        <begin position="6"/>
        <end position="28"/>
    </location>
</feature>
<dbReference type="OrthoDB" id="8481647at2"/>
<keyword evidence="1" id="KW-0472">Membrane</keyword>
<dbReference type="Proteomes" id="UP000295765">
    <property type="component" value="Unassembled WGS sequence"/>
</dbReference>
<organism evidence="2 3">
    <name type="scientific">Plasticicumulans lactativorans</name>
    <dbReference type="NCBI Taxonomy" id="1133106"/>
    <lineage>
        <taxon>Bacteria</taxon>
        <taxon>Pseudomonadati</taxon>
        <taxon>Pseudomonadota</taxon>
        <taxon>Gammaproteobacteria</taxon>
        <taxon>Candidatus Competibacteraceae</taxon>
        <taxon>Plasticicumulans</taxon>
    </lineage>
</organism>
<protein>
    <submittedName>
        <fullName evidence="2">Uncharacterized protein</fullName>
    </submittedName>
</protein>
<reference evidence="2 3" key="1">
    <citation type="submission" date="2019-03" db="EMBL/GenBank/DDBJ databases">
        <title>Genomic Encyclopedia of Type Strains, Phase IV (KMG-IV): sequencing the most valuable type-strain genomes for metagenomic binning, comparative biology and taxonomic classification.</title>
        <authorList>
            <person name="Goeker M."/>
        </authorList>
    </citation>
    <scope>NUCLEOTIDE SEQUENCE [LARGE SCALE GENOMIC DNA]</scope>
    <source>
        <strain evidence="2 3">DSM 25287</strain>
    </source>
</reference>
<feature type="transmembrane region" description="Helical" evidence="1">
    <location>
        <begin position="60"/>
        <end position="83"/>
    </location>
</feature>
<sequence>MLTQFAEWLSGALESFAVWVLSGLLSAVAGALETVFGLCGTCQSFTGAGVGAAFGQITSYIWWFLGFAQIGFGISVVASAYGLRFIIRRLPFIG</sequence>
<gene>
    <name evidence="2" type="ORF">EV699_110131</name>
</gene>
<evidence type="ECO:0000313" key="3">
    <source>
        <dbReference type="Proteomes" id="UP000295765"/>
    </source>
</evidence>
<comment type="caution">
    <text evidence="2">The sequence shown here is derived from an EMBL/GenBank/DDBJ whole genome shotgun (WGS) entry which is preliminary data.</text>
</comment>
<dbReference type="EMBL" id="SLWY01000010">
    <property type="protein sequence ID" value="TCO81105.1"/>
    <property type="molecule type" value="Genomic_DNA"/>
</dbReference>
<dbReference type="RefSeq" id="WP_132542347.1">
    <property type="nucleotide sequence ID" value="NZ_SLWY01000010.1"/>
</dbReference>
<evidence type="ECO:0000256" key="1">
    <source>
        <dbReference type="SAM" id="Phobius"/>
    </source>
</evidence>
<dbReference type="AlphaFoldDB" id="A0A4R2LNR5"/>
<accession>A0A4R2LNR5</accession>
<proteinExistence type="predicted"/>
<name>A0A4R2LNR5_9GAMM</name>
<keyword evidence="3" id="KW-1185">Reference proteome</keyword>